<name>A0ACC5VZM2_9BACT</name>
<dbReference type="Proteomes" id="UP001319828">
    <property type="component" value="Unassembled WGS sequence"/>
</dbReference>
<keyword evidence="2" id="KW-1185">Reference proteome</keyword>
<organism evidence="1 2">
    <name type="scientific">Campylobacter molothri</name>
    <dbReference type="NCBI Taxonomy" id="1032242"/>
    <lineage>
        <taxon>Bacteria</taxon>
        <taxon>Pseudomonadati</taxon>
        <taxon>Campylobacterota</taxon>
        <taxon>Epsilonproteobacteria</taxon>
        <taxon>Campylobacterales</taxon>
        <taxon>Campylobacteraceae</taxon>
        <taxon>Campylobacter</taxon>
    </lineage>
</organism>
<reference evidence="1" key="1">
    <citation type="submission" date="2020-07" db="EMBL/GenBank/DDBJ databases">
        <title>Campylobacter molothri sp. nov. isolated from wild birds.</title>
        <authorList>
            <person name="Miller W.G."/>
            <person name="Chapman M.H."/>
            <person name="Yee E."/>
            <person name="Lopes B.S."/>
            <person name="Forbes K.J."/>
        </authorList>
    </citation>
    <scope>NUCLEOTIDE SEQUENCE</scope>
    <source>
        <strain evidence="1">RM9754</strain>
    </source>
</reference>
<keyword evidence="1" id="KW-0808">Transferase</keyword>
<accession>A0ACC5VZM2</accession>
<comment type="caution">
    <text evidence="1">The sequence shown here is derived from an EMBL/GenBank/DDBJ whole genome shotgun (WGS) entry which is preliminary data.</text>
</comment>
<proteinExistence type="predicted"/>
<keyword evidence="1" id="KW-0418">Kinase</keyword>
<gene>
    <name evidence="1" type="ORF">H2252_00095</name>
</gene>
<protein>
    <submittedName>
        <fullName evidence="1">dTMP kinase</fullName>
        <ecNumber evidence="1">2.7.4.9</ecNumber>
    </submittedName>
</protein>
<evidence type="ECO:0000313" key="1">
    <source>
        <dbReference type="EMBL" id="MBZ7973786.1"/>
    </source>
</evidence>
<sequence length="193" mass="22402">MYVAFEGIDCVGKSTQISLLKKIYKEAIFTLEPGGTNLGKSLRDILLHQNLNLKKRAEILLFLADRAQHYEEIIYPNKNKLIISDRSFISGMAYAVDFDDELLFSLNSFALDHFFPQKIIFLKADANLIKQRLGEKNLDIIEQRGIEYFLNVQNKLENILLFLQNKIQIEILKLNANQTIEELHIKIKEFLND</sequence>
<evidence type="ECO:0000313" key="2">
    <source>
        <dbReference type="Proteomes" id="UP001319828"/>
    </source>
</evidence>
<dbReference type="EC" id="2.7.4.9" evidence="1"/>
<dbReference type="EMBL" id="JACHUQ010000001">
    <property type="protein sequence ID" value="MBZ7973786.1"/>
    <property type="molecule type" value="Genomic_DNA"/>
</dbReference>